<gene>
    <name evidence="6" type="primary">PLEST001924</name>
    <name evidence="6" type="ORF">PLESTB_001013300</name>
</gene>
<dbReference type="PROSITE" id="PS51913">
    <property type="entry name" value="HTH_HARE"/>
    <property type="match status" value="1"/>
</dbReference>
<evidence type="ECO:0000313" key="7">
    <source>
        <dbReference type="Proteomes" id="UP001165080"/>
    </source>
</evidence>
<dbReference type="InterPro" id="IPR007759">
    <property type="entry name" value="Asxl_HARE-HTH"/>
</dbReference>
<feature type="region of interest" description="Disordered" evidence="4">
    <location>
        <begin position="445"/>
        <end position="636"/>
    </location>
</feature>
<feature type="compositionally biased region" description="Low complexity" evidence="4">
    <location>
        <begin position="924"/>
        <end position="936"/>
    </location>
</feature>
<comment type="subcellular location">
    <subcellularLocation>
        <location evidence="1">Nucleus</location>
    </subcellularLocation>
</comment>
<feature type="compositionally biased region" description="Gly residues" evidence="4">
    <location>
        <begin position="544"/>
        <end position="553"/>
    </location>
</feature>
<keyword evidence="3" id="KW-0539">Nucleus</keyword>
<feature type="compositionally biased region" description="Basic residues" evidence="4">
    <location>
        <begin position="528"/>
        <end position="539"/>
    </location>
</feature>
<sequence>MSGLAGVTRRATAGSGRSRRNMYLGDFDTESADQATSTLPLSGGIFKNAAFEILQQEERLMTSGEITKLAMERKLLRCMGKTPENTMASALYTEVRKKASTTVFIKPKEGLFGLKAWLSEPWLLNWLAQEGIDVADVHDPGGAAEPVPKKLRTSYNGAASRAAAGGAGAGGVYYSHRTSSSTGVPPLMRSSSAGQGASLAGAAAAANGAQRASLSGYGAPGQGSGGGIGARGASYSNLAAAGAVAGGGAGGGIPKPMYSAGGRGAGGGVAAPGEGASAGETLTSLHLLVDAADEIEGGPEDAAHAIARAPPAARRRSDGVLRQTSFRRQRPAISRETSLPSMIARVRVRDDFEDEQDAAAPPVDTAVDEDGEFGEGEEPYDASAALHHRMLQQQQRQQSSSQVYQHAAAAAAAAAAASAAAQLQHQQESVLEQQQAFGGQRLPQQQPMVLPPLLPPLLQHPHHPHHHHLQQQQQQQLYQRRHQHAEEGSEEEEDGEQQQEGNVGPEGQELEAEAAEGGRWPGADSRHLHPHHRHRHHPGVFRGARGGRGGGRAGPADGARAARRGRGRAGHDPGRRGGRGGDTDEGEGQVDEGEDEGEEGSGDEAEEEAEAPPPRRWALPPRHGTDRRGGRGGAAAAGRLRQAGVVQHRLHPDVALPPHLQMHVAAVQLPIPLVQMQVPPGALGPGHVLHRMQMQPSSSASLGAVPEHLRAVLGYGAAAVPGLGLGPGTLPGLLGQQAAMLGMGLPPGLAGVEMGALLGEGTSPAELCAAAAAAAQAAAAGAGPCGGGYPLPPALMQIASVLGRSPGLSATLVSAQARMAELGGASREAMEDGGGSAGAGALREARKVERGAELSGDAHPIRSRDPRVAAGKGAPAKRAGGPAAAAAAGRSLGSSEAAGADGGDAGDVLSTRPSEGGGGDDAAAEGPGSTQQQQQQHQRDSLLRAPTSLSPAGGPSGTSIAVNDAMNSPDSQLAGGADRASPATEDPSGPSRGGQADRRPAAASDQPNDADVAGTRPCSSGGAAVAAAPAAGAGASPASGPASGGQASGGAWAQLTLLQQQHLKLLLPVEPARPGDVPDPDSINRIHQQVLDMESRMGALHPETGRAYVLLARVLEHKGTCWSLAMAERALMRAWTIVGVVSSSRRRSSEGDAGAAGAGAGAAGASTVAGVAEAAAAEAGAGATPGEMLGELPDSFHTFHYLLEQIRMKQSYLQAQQEQRLRALLQMVEMMGVPAAAAIAAAAGGGGMNSGAAAAAAAALGSMVLGGGAALLPGACGEAGYGPVAGGGGGEGDDGLM</sequence>
<feature type="region of interest" description="Disordered" evidence="4">
    <location>
        <begin position="824"/>
        <end position="1023"/>
    </location>
</feature>
<feature type="region of interest" description="Disordered" evidence="4">
    <location>
        <begin position="353"/>
        <end position="378"/>
    </location>
</feature>
<dbReference type="Pfam" id="PF05066">
    <property type="entry name" value="HARE-HTH"/>
    <property type="match status" value="1"/>
</dbReference>
<feature type="compositionally biased region" description="Basic residues" evidence="4">
    <location>
        <begin position="460"/>
        <end position="469"/>
    </location>
</feature>
<evidence type="ECO:0000256" key="4">
    <source>
        <dbReference type="SAM" id="MobiDB-lite"/>
    </source>
</evidence>
<feature type="compositionally biased region" description="Low complexity" evidence="4">
    <location>
        <begin position="869"/>
        <end position="899"/>
    </location>
</feature>
<proteinExistence type="predicted"/>
<feature type="compositionally biased region" description="Acidic residues" evidence="4">
    <location>
        <begin position="366"/>
        <end position="378"/>
    </location>
</feature>
<feature type="compositionally biased region" description="Polar residues" evidence="4">
    <location>
        <begin position="957"/>
        <end position="971"/>
    </location>
</feature>
<feature type="compositionally biased region" description="Acidic residues" evidence="4">
    <location>
        <begin position="583"/>
        <end position="610"/>
    </location>
</feature>
<feature type="compositionally biased region" description="Basic and acidic residues" evidence="4">
    <location>
        <begin position="569"/>
        <end position="582"/>
    </location>
</feature>
<reference evidence="6 7" key="1">
    <citation type="journal article" date="2023" name="Commun. Biol.">
        <title>Reorganization of the ancestral sex-determining regions during the evolution of trioecy in Pleodorina starrii.</title>
        <authorList>
            <person name="Takahashi K."/>
            <person name="Suzuki S."/>
            <person name="Kawai-Toyooka H."/>
            <person name="Yamamoto K."/>
            <person name="Hamaji T."/>
            <person name="Ootsuki R."/>
            <person name="Yamaguchi H."/>
            <person name="Kawachi M."/>
            <person name="Higashiyama T."/>
            <person name="Nozaki H."/>
        </authorList>
    </citation>
    <scope>NUCLEOTIDE SEQUENCE [LARGE SCALE GENOMIC DNA]</scope>
    <source>
        <strain evidence="6 7">NIES-4479</strain>
    </source>
</reference>
<dbReference type="GO" id="GO:0006355">
    <property type="term" value="P:regulation of DNA-templated transcription"/>
    <property type="evidence" value="ECO:0007669"/>
    <property type="project" value="InterPro"/>
</dbReference>
<keyword evidence="7" id="KW-1185">Reference proteome</keyword>
<protein>
    <recommendedName>
        <fullName evidence="5">HTH HARE-type domain-containing protein</fullName>
    </recommendedName>
</protein>
<dbReference type="PANTHER" id="PTHR45093">
    <property type="entry name" value="TRANSCRIPTION ACTIVATOR MSS11"/>
    <property type="match status" value="1"/>
</dbReference>
<dbReference type="PANTHER" id="PTHR45093:SF2">
    <property type="entry name" value="LISH DOMAIN-CONTAINING PROTEIN"/>
    <property type="match status" value="1"/>
</dbReference>
<name>A0A9W6BP67_9CHLO</name>
<evidence type="ECO:0000256" key="3">
    <source>
        <dbReference type="ARBA" id="ARBA00023242"/>
    </source>
</evidence>
<dbReference type="Proteomes" id="UP001165080">
    <property type="component" value="Unassembled WGS sequence"/>
</dbReference>
<accession>A0A9W6BP67</accession>
<dbReference type="EMBL" id="BRXU01000013">
    <property type="protein sequence ID" value="GLC55674.1"/>
    <property type="molecule type" value="Genomic_DNA"/>
</dbReference>
<feature type="compositionally biased region" description="Basic and acidic residues" evidence="4">
    <location>
        <begin position="843"/>
        <end position="852"/>
    </location>
</feature>
<evidence type="ECO:0000256" key="1">
    <source>
        <dbReference type="ARBA" id="ARBA00004123"/>
    </source>
</evidence>
<comment type="caution">
    <text evidence="6">The sequence shown here is derived from an EMBL/GenBank/DDBJ whole genome shotgun (WGS) entry which is preliminary data.</text>
</comment>
<organism evidence="6 7">
    <name type="scientific">Pleodorina starrii</name>
    <dbReference type="NCBI Taxonomy" id="330485"/>
    <lineage>
        <taxon>Eukaryota</taxon>
        <taxon>Viridiplantae</taxon>
        <taxon>Chlorophyta</taxon>
        <taxon>core chlorophytes</taxon>
        <taxon>Chlorophyceae</taxon>
        <taxon>CS clade</taxon>
        <taxon>Chlamydomonadales</taxon>
        <taxon>Volvocaceae</taxon>
        <taxon>Pleodorina</taxon>
    </lineage>
</organism>
<dbReference type="GO" id="GO:0005634">
    <property type="term" value="C:nucleus"/>
    <property type="evidence" value="ECO:0007669"/>
    <property type="project" value="UniProtKB-SubCell"/>
</dbReference>
<feature type="compositionally biased region" description="Acidic residues" evidence="4">
    <location>
        <begin position="488"/>
        <end position="497"/>
    </location>
</feature>
<evidence type="ECO:0000259" key="5">
    <source>
        <dbReference type="PROSITE" id="PS51913"/>
    </source>
</evidence>
<evidence type="ECO:0000256" key="2">
    <source>
        <dbReference type="ARBA" id="ARBA00023163"/>
    </source>
</evidence>
<evidence type="ECO:0000313" key="6">
    <source>
        <dbReference type="EMBL" id="GLC55674.1"/>
    </source>
</evidence>
<feature type="domain" description="HTH HARE-type" evidence="5">
    <location>
        <begin position="44"/>
        <end position="117"/>
    </location>
</feature>
<keyword evidence="2" id="KW-0804">Transcription</keyword>